<dbReference type="Proteomes" id="UP000008820">
    <property type="component" value="Chromosome 1"/>
</dbReference>
<keyword evidence="6" id="KW-1185">Reference proteome</keyword>
<evidence type="ECO:0000313" key="6">
    <source>
        <dbReference type="Proteomes" id="UP000008820"/>
    </source>
</evidence>
<reference evidence="5 6" key="1">
    <citation type="submission" date="2017-06" db="EMBL/GenBank/DDBJ databases">
        <title>Aedes aegypti genome working group (AGWG) sequencing and assembly.</title>
        <authorList>
            <consortium name="Aedes aegypti Genome Working Group (AGWG)"/>
            <person name="Matthews B.J."/>
        </authorList>
    </citation>
    <scope>NUCLEOTIDE SEQUENCE [LARGE SCALE GENOMIC DNA]</scope>
    <source>
        <strain evidence="5 6">LVP_AGWG</strain>
    </source>
</reference>
<evidence type="ECO:0000256" key="4">
    <source>
        <dbReference type="ARBA" id="ARBA00023125"/>
    </source>
</evidence>
<protein>
    <submittedName>
        <fullName evidence="5">Uncharacterized protein</fullName>
    </submittedName>
</protein>
<dbReference type="EnsemblMetazoa" id="AAEL023738-RA">
    <property type="protein sequence ID" value="AAEL023738-PA"/>
    <property type="gene ID" value="AAEL023738"/>
</dbReference>
<evidence type="ECO:0000256" key="1">
    <source>
        <dbReference type="ARBA" id="ARBA00022723"/>
    </source>
</evidence>
<dbReference type="Gene3D" id="6.20.210.20">
    <property type="entry name" value="THAP domain"/>
    <property type="match status" value="1"/>
</dbReference>
<dbReference type="AlphaFoldDB" id="A0A6I8TR53"/>
<dbReference type="SMART" id="SM00692">
    <property type="entry name" value="DM3"/>
    <property type="match status" value="1"/>
</dbReference>
<dbReference type="GO" id="GO:0003677">
    <property type="term" value="F:DNA binding"/>
    <property type="evidence" value="ECO:0007669"/>
    <property type="project" value="UniProtKB-UniRule"/>
</dbReference>
<dbReference type="SMART" id="SM00980">
    <property type="entry name" value="THAP"/>
    <property type="match status" value="1"/>
</dbReference>
<proteinExistence type="predicted"/>
<dbReference type="InterPro" id="IPR052224">
    <property type="entry name" value="THAP_domain_protein"/>
</dbReference>
<evidence type="ECO:0000256" key="2">
    <source>
        <dbReference type="ARBA" id="ARBA00022771"/>
    </source>
</evidence>
<dbReference type="PROSITE" id="PS50950">
    <property type="entry name" value="ZF_THAP"/>
    <property type="match status" value="1"/>
</dbReference>
<dbReference type="PANTHER" id="PTHR46927">
    <property type="entry name" value="AGAP005574-PA"/>
    <property type="match status" value="1"/>
</dbReference>
<dbReference type="SUPFAM" id="SSF57716">
    <property type="entry name" value="Glucocorticoid receptor-like (DNA-binding domain)"/>
    <property type="match status" value="1"/>
</dbReference>
<keyword evidence="3" id="KW-0862">Zinc</keyword>
<keyword evidence="2" id="KW-0863">Zinc-finger</keyword>
<dbReference type="InterPro" id="IPR006612">
    <property type="entry name" value="THAP_Znf"/>
</dbReference>
<reference evidence="5" key="2">
    <citation type="submission" date="2020-05" db="UniProtKB">
        <authorList>
            <consortium name="EnsemblMetazoa"/>
        </authorList>
    </citation>
    <scope>IDENTIFICATION</scope>
    <source>
        <strain evidence="5">LVP_AGWG</strain>
    </source>
</reference>
<dbReference type="Pfam" id="PF05485">
    <property type="entry name" value="THAP"/>
    <property type="match status" value="1"/>
</dbReference>
<keyword evidence="1" id="KW-0479">Metal-binding</keyword>
<dbReference type="OrthoDB" id="7331812at2759"/>
<evidence type="ECO:0000313" key="5">
    <source>
        <dbReference type="EnsemblMetazoa" id="AAEL023738-PA"/>
    </source>
</evidence>
<keyword evidence="4" id="KW-0238">DNA-binding</keyword>
<organism evidence="5 6">
    <name type="scientific">Aedes aegypti</name>
    <name type="common">Yellowfever mosquito</name>
    <name type="synonym">Culex aegypti</name>
    <dbReference type="NCBI Taxonomy" id="7159"/>
    <lineage>
        <taxon>Eukaryota</taxon>
        <taxon>Metazoa</taxon>
        <taxon>Ecdysozoa</taxon>
        <taxon>Arthropoda</taxon>
        <taxon>Hexapoda</taxon>
        <taxon>Insecta</taxon>
        <taxon>Pterygota</taxon>
        <taxon>Neoptera</taxon>
        <taxon>Endopterygota</taxon>
        <taxon>Diptera</taxon>
        <taxon>Nematocera</taxon>
        <taxon>Culicoidea</taxon>
        <taxon>Culicidae</taxon>
        <taxon>Culicinae</taxon>
        <taxon>Aedini</taxon>
        <taxon>Aedes</taxon>
        <taxon>Stegomyia</taxon>
    </lineage>
</organism>
<gene>
    <name evidence="5" type="primary">110675452</name>
</gene>
<dbReference type="GO" id="GO:0008270">
    <property type="term" value="F:zinc ion binding"/>
    <property type="evidence" value="ECO:0007669"/>
    <property type="project" value="UniProtKB-KW"/>
</dbReference>
<dbReference type="PANTHER" id="PTHR46927:SF3">
    <property type="entry name" value="THAP-TYPE DOMAIN-CONTAINING PROTEIN"/>
    <property type="match status" value="1"/>
</dbReference>
<sequence>MVPSVSIEMFVLLKIVACDSIVKMPSFCAVKYCGNTIANTKTRGIVFHRFPKDGERRQSWVTFCGQHDGWSPQQNQAICSSHFTSTSYDEGFRYRHETIGAKMRHQLLPKATIRGISSDGKSDGIGFCKVSR</sequence>
<accession>A0A6I8TR53</accession>
<dbReference type="InterPro" id="IPR038441">
    <property type="entry name" value="THAP_Znf_sf"/>
</dbReference>
<dbReference type="InParanoid" id="A0A6I8TR53"/>
<evidence type="ECO:0000256" key="3">
    <source>
        <dbReference type="ARBA" id="ARBA00022833"/>
    </source>
</evidence>
<name>A0A6I8TR53_AEDAE</name>